<evidence type="ECO:0000259" key="5">
    <source>
        <dbReference type="PROSITE" id="PS50931"/>
    </source>
</evidence>
<reference evidence="6 7" key="1">
    <citation type="submission" date="2018-08" db="EMBL/GenBank/DDBJ databases">
        <title>Salinimonas sediminis sp. nov., a piezophilic bacterium isolated from a deep-sea sediment sample from the New Britain Trench.</title>
        <authorList>
            <person name="Cao J."/>
        </authorList>
    </citation>
    <scope>NUCLEOTIDE SEQUENCE [LARGE SCALE GENOMIC DNA]</scope>
    <source>
        <strain evidence="6 7">N102</strain>
    </source>
</reference>
<evidence type="ECO:0000256" key="2">
    <source>
        <dbReference type="ARBA" id="ARBA00023015"/>
    </source>
</evidence>
<gene>
    <name evidence="6" type="ORF">D0Y50_18590</name>
</gene>
<dbReference type="SUPFAM" id="SSF46785">
    <property type="entry name" value="Winged helix' DNA-binding domain"/>
    <property type="match status" value="1"/>
</dbReference>
<feature type="domain" description="HTH lysR-type" evidence="5">
    <location>
        <begin position="2"/>
        <end position="58"/>
    </location>
</feature>
<dbReference type="Gene3D" id="1.10.10.10">
    <property type="entry name" value="Winged helix-like DNA-binding domain superfamily/Winged helix DNA-binding domain"/>
    <property type="match status" value="1"/>
</dbReference>
<dbReference type="PANTHER" id="PTHR30579:SF2">
    <property type="entry name" value="HTH-TYPE TRANSCRIPTIONAL REGULATOR ARGP"/>
    <property type="match status" value="1"/>
</dbReference>
<dbReference type="KEGG" id="salm:D0Y50_18590"/>
<evidence type="ECO:0000256" key="1">
    <source>
        <dbReference type="ARBA" id="ARBA00009437"/>
    </source>
</evidence>
<dbReference type="EMBL" id="CP031769">
    <property type="protein sequence ID" value="AXR08183.1"/>
    <property type="molecule type" value="Genomic_DNA"/>
</dbReference>
<keyword evidence="3 6" id="KW-0238">DNA-binding</keyword>
<dbReference type="PANTHER" id="PTHR30579">
    <property type="entry name" value="TRANSCRIPTIONAL REGULATOR"/>
    <property type="match status" value="1"/>
</dbReference>
<dbReference type="GO" id="GO:0003700">
    <property type="term" value="F:DNA-binding transcription factor activity"/>
    <property type="evidence" value="ECO:0007669"/>
    <property type="project" value="InterPro"/>
</dbReference>
<dbReference type="InterPro" id="IPR036388">
    <property type="entry name" value="WH-like_DNA-bd_sf"/>
</dbReference>
<dbReference type="Pfam" id="PF03466">
    <property type="entry name" value="LysR_substrate"/>
    <property type="match status" value="1"/>
</dbReference>
<organism evidence="6 7">
    <name type="scientific">Salinimonas sediminis</name>
    <dbReference type="NCBI Taxonomy" id="2303538"/>
    <lineage>
        <taxon>Bacteria</taxon>
        <taxon>Pseudomonadati</taxon>
        <taxon>Pseudomonadota</taxon>
        <taxon>Gammaproteobacteria</taxon>
        <taxon>Alteromonadales</taxon>
        <taxon>Alteromonadaceae</taxon>
        <taxon>Alteromonas/Salinimonas group</taxon>
        <taxon>Salinimonas</taxon>
    </lineage>
</organism>
<dbReference type="NCBIfam" id="TIGR03298">
    <property type="entry name" value="argP"/>
    <property type="match status" value="1"/>
</dbReference>
<evidence type="ECO:0000256" key="4">
    <source>
        <dbReference type="ARBA" id="ARBA00023163"/>
    </source>
</evidence>
<dbReference type="InterPro" id="IPR050176">
    <property type="entry name" value="LTTR"/>
</dbReference>
<sequence length="295" mass="32285">MLDYSGLHCLSEVVRYGSFERGAQALNLTQSAVSQKIKRLEHKVHGPVLVRAKPLKATDLGAQLLAHYQKVCVLEEQLAGHTGLAEEVSALSVAVNNDVLATWFSEVMAQFTAEKSNPVHIYNADQSQTRSLLQQGKVMACISQTGLAVAGGQSVRLGTMDYQLYASPAFIEQHLSQGINPETVNRSPGLIYDEYDVALLSDYQQQCMNVAPSINNCHWYPSSHGFVQMAVSGAVWALLPALQVKAQTAAGQLVNLFPGKQLSVPLFWHWFDLESAALTALTQAVKQVSKYQLSR</sequence>
<dbReference type="InterPro" id="IPR005119">
    <property type="entry name" value="LysR_subst-bd"/>
</dbReference>
<keyword evidence="4" id="KW-0804">Transcription</keyword>
<dbReference type="OrthoDB" id="3252676at2"/>
<keyword evidence="2" id="KW-0805">Transcription regulation</keyword>
<comment type="similarity">
    <text evidence="1">Belongs to the LysR transcriptional regulatory family.</text>
</comment>
<dbReference type="AlphaFoldDB" id="A0A346NRM6"/>
<evidence type="ECO:0000313" key="6">
    <source>
        <dbReference type="EMBL" id="AXR08183.1"/>
    </source>
</evidence>
<dbReference type="InterPro" id="IPR017685">
    <property type="entry name" value="ArgP"/>
</dbReference>
<evidence type="ECO:0000313" key="7">
    <source>
        <dbReference type="Proteomes" id="UP000262073"/>
    </source>
</evidence>
<evidence type="ECO:0000256" key="3">
    <source>
        <dbReference type="ARBA" id="ARBA00023125"/>
    </source>
</evidence>
<keyword evidence="7" id="KW-1185">Reference proteome</keyword>
<name>A0A346NRM6_9ALTE</name>
<dbReference type="NCBIfam" id="NF002964">
    <property type="entry name" value="PRK03635.1"/>
    <property type="match status" value="1"/>
</dbReference>
<dbReference type="PRINTS" id="PR00039">
    <property type="entry name" value="HTHLYSR"/>
</dbReference>
<dbReference type="Proteomes" id="UP000262073">
    <property type="component" value="Chromosome"/>
</dbReference>
<dbReference type="Pfam" id="PF00126">
    <property type="entry name" value="HTH_1"/>
    <property type="match status" value="1"/>
</dbReference>
<dbReference type="PROSITE" id="PS50931">
    <property type="entry name" value="HTH_LYSR"/>
    <property type="match status" value="1"/>
</dbReference>
<dbReference type="InterPro" id="IPR000847">
    <property type="entry name" value="LysR_HTH_N"/>
</dbReference>
<dbReference type="GO" id="GO:0003677">
    <property type="term" value="F:DNA binding"/>
    <property type="evidence" value="ECO:0007669"/>
    <property type="project" value="UniProtKB-KW"/>
</dbReference>
<dbReference type="InterPro" id="IPR036390">
    <property type="entry name" value="WH_DNA-bd_sf"/>
</dbReference>
<dbReference type="SUPFAM" id="SSF53850">
    <property type="entry name" value="Periplasmic binding protein-like II"/>
    <property type="match status" value="1"/>
</dbReference>
<protein>
    <submittedName>
        <fullName evidence="6">ArgP/LysG family DNA-binding transcriptional regulator</fullName>
    </submittedName>
</protein>
<proteinExistence type="inferred from homology"/>
<accession>A0A346NRM6</accession>
<dbReference type="RefSeq" id="WP_108568715.1">
    <property type="nucleotide sequence ID" value="NZ_CP031769.1"/>
</dbReference>
<dbReference type="Gene3D" id="3.40.190.290">
    <property type="match status" value="1"/>
</dbReference>